<protein>
    <submittedName>
        <fullName evidence="1">Resolvase</fullName>
    </submittedName>
</protein>
<dbReference type="RefSeq" id="YP_010754186.1">
    <property type="nucleotide sequence ID" value="NC_073456.1"/>
</dbReference>
<keyword evidence="2" id="KW-1185">Reference proteome</keyword>
<sequence length="222" mass="25741">MKLSEITQPTRWLPSREAAANWWRHNHEEMHLARNGCRVFELDKTNPKIRVVAFDPGGTTGWSVMETTLEALNDNTVPVHEILTGWWHGQIVCNDEKIDNYEQVAIDAMAELITAQVVDVDDIAIVVESYQIRSKRTDKETISPIRFIAGIEQYVWDMYRYMAQQGPSEKTGVTDERLETWGLYLRDGQQHARDADRHALLFLKKLRAKKSLQRKHFPRLGL</sequence>
<evidence type="ECO:0000313" key="2">
    <source>
        <dbReference type="Proteomes" id="UP000221751"/>
    </source>
</evidence>
<accession>A0A1C9EIB8</accession>
<organism evidence="1 2">
    <name type="scientific">Rhodococcus phage ChewyVIII</name>
    <dbReference type="NCBI Taxonomy" id="1887657"/>
    <lineage>
        <taxon>Viruses</taxon>
        <taxon>Duplodnaviria</taxon>
        <taxon>Heunggongvirae</taxon>
        <taxon>Uroviricota</taxon>
        <taxon>Caudoviricetes</taxon>
        <taxon>Chewyvirus</taxon>
        <taxon>Chewyvirus chewyVIII</taxon>
    </lineage>
</organism>
<name>A0A1C9EIB8_9CAUD</name>
<dbReference type="Proteomes" id="UP000221751">
    <property type="component" value="Segment"/>
</dbReference>
<dbReference type="GeneID" id="80018767"/>
<gene>
    <name evidence="1" type="primary">69</name>
    <name evidence="1" type="ORF">SEA_CHEWYVIII_69</name>
</gene>
<dbReference type="EMBL" id="KX557288">
    <property type="protein sequence ID" value="AON97490.1"/>
    <property type="molecule type" value="Genomic_DNA"/>
</dbReference>
<reference evidence="2" key="1">
    <citation type="submission" date="2016-07" db="EMBL/GenBank/DDBJ databases">
        <authorList>
            <person name="Florea S."/>
            <person name="Webb J.S."/>
            <person name="Jaromczyk J."/>
            <person name="Schardl C.L."/>
        </authorList>
    </citation>
    <scope>NUCLEOTIDE SEQUENCE [LARGE SCALE GENOMIC DNA]</scope>
</reference>
<evidence type="ECO:0000313" key="1">
    <source>
        <dbReference type="EMBL" id="AON97490.1"/>
    </source>
</evidence>
<proteinExistence type="predicted"/>
<dbReference type="KEGG" id="vg:80018767"/>